<dbReference type="EMBL" id="SUTG01000075">
    <property type="protein sequence ID" value="MBE6513348.1"/>
    <property type="molecule type" value="Genomic_DNA"/>
</dbReference>
<protein>
    <submittedName>
        <fullName evidence="2">DUF4013 domain-containing protein</fullName>
    </submittedName>
</protein>
<keyword evidence="1" id="KW-1133">Transmembrane helix</keyword>
<sequence>MTGLIDLFKEALVYPTKDYKALVIFGVIFLIANLSSVLLAWNIDINGSVISLLAIISLILYFVTEGYVLSVLKETINLGDEIPALNILENFIDGLKLLVVQIVYYIIPTIIVLLVGWVSGTYSAMAEILAFIGNTISDTVDPSMAINAVPQDLWAPLFAGLAITGIVAIILYLIFALLLEIAMCRLAKYEDIGEAINFKEVIGDIQGIGIGRYIGWFIILFIVAFILGLVLSFITAIPYLGILIAFLVGAPFISLFSARVLGNLYSDAE</sequence>
<proteinExistence type="predicted"/>
<evidence type="ECO:0000313" key="2">
    <source>
        <dbReference type="EMBL" id="MBE6513348.1"/>
    </source>
</evidence>
<feature type="transmembrane region" description="Helical" evidence="1">
    <location>
        <begin position="49"/>
        <end position="69"/>
    </location>
</feature>
<name>A0A8T3VY87_METOL</name>
<organism evidence="2 3">
    <name type="scientific">Methanobrevibacter olleyae</name>
    <dbReference type="NCBI Taxonomy" id="294671"/>
    <lineage>
        <taxon>Archaea</taxon>
        <taxon>Methanobacteriati</taxon>
        <taxon>Methanobacteriota</taxon>
        <taxon>Methanomada group</taxon>
        <taxon>Methanobacteria</taxon>
        <taxon>Methanobacteriales</taxon>
        <taxon>Methanobacteriaceae</taxon>
        <taxon>Methanobrevibacter</taxon>
    </lineage>
</organism>
<dbReference type="Proteomes" id="UP000732619">
    <property type="component" value="Unassembled WGS sequence"/>
</dbReference>
<dbReference type="InterPro" id="IPR025098">
    <property type="entry name" value="DUF4013"/>
</dbReference>
<evidence type="ECO:0000256" key="1">
    <source>
        <dbReference type="SAM" id="Phobius"/>
    </source>
</evidence>
<dbReference type="AlphaFoldDB" id="A0A8T3VY87"/>
<feature type="transmembrane region" description="Helical" evidence="1">
    <location>
        <begin position="213"/>
        <end position="234"/>
    </location>
</feature>
<gene>
    <name evidence="2" type="ORF">E7Z75_09480</name>
</gene>
<feature type="transmembrane region" description="Helical" evidence="1">
    <location>
        <begin position="153"/>
        <end position="179"/>
    </location>
</feature>
<reference evidence="2" key="1">
    <citation type="submission" date="2019-04" db="EMBL/GenBank/DDBJ databases">
        <title>Evolution of Biomass-Degrading Anaerobic Consortia Revealed by Metagenomics.</title>
        <authorList>
            <person name="Peng X."/>
        </authorList>
    </citation>
    <scope>NUCLEOTIDE SEQUENCE</scope>
    <source>
        <strain evidence="2">SIG14</strain>
    </source>
</reference>
<dbReference type="Pfam" id="PF13197">
    <property type="entry name" value="DUF4013"/>
    <property type="match status" value="1"/>
</dbReference>
<feature type="transmembrane region" description="Helical" evidence="1">
    <location>
        <begin position="21"/>
        <end position="43"/>
    </location>
</feature>
<accession>A0A8T3VY87</accession>
<feature type="transmembrane region" description="Helical" evidence="1">
    <location>
        <begin position="240"/>
        <end position="261"/>
    </location>
</feature>
<feature type="transmembrane region" description="Helical" evidence="1">
    <location>
        <begin position="102"/>
        <end position="133"/>
    </location>
</feature>
<comment type="caution">
    <text evidence="2">The sequence shown here is derived from an EMBL/GenBank/DDBJ whole genome shotgun (WGS) entry which is preliminary data.</text>
</comment>
<keyword evidence="1" id="KW-0472">Membrane</keyword>
<keyword evidence="1" id="KW-0812">Transmembrane</keyword>
<evidence type="ECO:0000313" key="3">
    <source>
        <dbReference type="Proteomes" id="UP000732619"/>
    </source>
</evidence>